<dbReference type="GO" id="GO:0000139">
    <property type="term" value="C:Golgi membrane"/>
    <property type="evidence" value="ECO:0007669"/>
    <property type="project" value="UniProtKB-SubCell"/>
</dbReference>
<dbReference type="EMBL" id="JAKELL010000024">
    <property type="protein sequence ID" value="KAH8991959.1"/>
    <property type="molecule type" value="Genomic_DNA"/>
</dbReference>
<feature type="domain" description="DOP1 N-terminal" evidence="8">
    <location>
        <begin position="31"/>
        <end position="320"/>
    </location>
</feature>
<accession>A0AAD4LJT2</accession>
<gene>
    <name evidence="11" type="ORF">EDB92DRAFT_1934882</name>
</gene>
<evidence type="ECO:0000313" key="11">
    <source>
        <dbReference type="EMBL" id="KAH8991959.1"/>
    </source>
</evidence>
<keyword evidence="12" id="KW-1185">Reference proteome</keyword>
<evidence type="ECO:0000259" key="9">
    <source>
        <dbReference type="Pfam" id="PF24597"/>
    </source>
</evidence>
<keyword evidence="5" id="KW-0472">Membrane</keyword>
<dbReference type="PANTHER" id="PTHR14042">
    <property type="entry name" value="DOPEY-RELATED"/>
    <property type="match status" value="1"/>
</dbReference>
<dbReference type="GO" id="GO:0005802">
    <property type="term" value="C:trans-Golgi network"/>
    <property type="evidence" value="ECO:0007669"/>
    <property type="project" value="TreeGrafter"/>
</dbReference>
<evidence type="ECO:0000256" key="7">
    <source>
        <dbReference type="SAM" id="MobiDB-lite"/>
    </source>
</evidence>
<evidence type="ECO:0000256" key="6">
    <source>
        <dbReference type="ARBA" id="ARBA00046326"/>
    </source>
</evidence>
<evidence type="ECO:0000256" key="3">
    <source>
        <dbReference type="ARBA" id="ARBA00022927"/>
    </source>
</evidence>
<keyword evidence="3" id="KW-0653">Protein transport</keyword>
<dbReference type="Pfam" id="PF04118">
    <property type="entry name" value="Dopey_N"/>
    <property type="match status" value="1"/>
</dbReference>
<evidence type="ECO:0000256" key="2">
    <source>
        <dbReference type="ARBA" id="ARBA00022448"/>
    </source>
</evidence>
<reference evidence="11" key="1">
    <citation type="submission" date="2022-01" db="EMBL/GenBank/DDBJ databases">
        <title>Comparative genomics reveals a dynamic genome evolution in the ectomycorrhizal milk-cap (Lactarius) mushrooms.</title>
        <authorList>
            <consortium name="DOE Joint Genome Institute"/>
            <person name="Lebreton A."/>
            <person name="Tang N."/>
            <person name="Kuo A."/>
            <person name="LaButti K."/>
            <person name="Drula E."/>
            <person name="Barry K."/>
            <person name="Clum A."/>
            <person name="Lipzen A."/>
            <person name="Mousain D."/>
            <person name="Ng V."/>
            <person name="Wang R."/>
            <person name="Wang X."/>
            <person name="Dai Y."/>
            <person name="Henrissat B."/>
            <person name="Grigoriev I.V."/>
            <person name="Guerin-Laguette A."/>
            <person name="Yu F."/>
            <person name="Martin F.M."/>
        </authorList>
    </citation>
    <scope>NUCLEOTIDE SEQUENCE</scope>
    <source>
        <strain evidence="11">QP</strain>
    </source>
</reference>
<dbReference type="Proteomes" id="UP001201163">
    <property type="component" value="Unassembled WGS sequence"/>
</dbReference>
<dbReference type="PANTHER" id="PTHR14042:SF24">
    <property type="entry name" value="PROTEIN DOPEY-1 HOMOLOG"/>
    <property type="match status" value="1"/>
</dbReference>
<dbReference type="GO" id="GO:0005768">
    <property type="term" value="C:endosome"/>
    <property type="evidence" value="ECO:0007669"/>
    <property type="project" value="TreeGrafter"/>
</dbReference>
<name>A0AAD4LJT2_9AGAM</name>
<feature type="region of interest" description="Disordered" evidence="7">
    <location>
        <begin position="1372"/>
        <end position="1408"/>
    </location>
</feature>
<dbReference type="Pfam" id="PF24597">
    <property type="entry name" value="TPR_DOP1_M"/>
    <property type="match status" value="1"/>
</dbReference>
<dbReference type="InterPro" id="IPR016024">
    <property type="entry name" value="ARM-type_fold"/>
</dbReference>
<comment type="subcellular location">
    <subcellularLocation>
        <location evidence="1">Golgi apparatus membrane</location>
        <topology evidence="1">Peripheral membrane protein</topology>
    </subcellularLocation>
</comment>
<proteinExistence type="inferred from homology"/>
<dbReference type="InterPro" id="IPR056457">
    <property type="entry name" value="DOP1_C"/>
</dbReference>
<feature type="region of interest" description="Disordered" evidence="7">
    <location>
        <begin position="969"/>
        <end position="989"/>
    </location>
</feature>
<evidence type="ECO:0000256" key="1">
    <source>
        <dbReference type="ARBA" id="ARBA00004395"/>
    </source>
</evidence>
<dbReference type="GO" id="GO:0005829">
    <property type="term" value="C:cytosol"/>
    <property type="evidence" value="ECO:0007669"/>
    <property type="project" value="GOC"/>
</dbReference>
<comment type="caution">
    <text evidence="11">The sequence shown here is derived from an EMBL/GenBank/DDBJ whole genome shotgun (WGS) entry which is preliminary data.</text>
</comment>
<feature type="domain" description="DOP1-like middle TPR" evidence="9">
    <location>
        <begin position="329"/>
        <end position="510"/>
    </location>
</feature>
<evidence type="ECO:0000259" key="10">
    <source>
        <dbReference type="Pfam" id="PF24598"/>
    </source>
</evidence>
<evidence type="ECO:0000256" key="5">
    <source>
        <dbReference type="ARBA" id="ARBA00023136"/>
    </source>
</evidence>
<organism evidence="11 12">
    <name type="scientific">Lactarius akahatsu</name>
    <dbReference type="NCBI Taxonomy" id="416441"/>
    <lineage>
        <taxon>Eukaryota</taxon>
        <taxon>Fungi</taxon>
        <taxon>Dikarya</taxon>
        <taxon>Basidiomycota</taxon>
        <taxon>Agaricomycotina</taxon>
        <taxon>Agaricomycetes</taxon>
        <taxon>Russulales</taxon>
        <taxon>Russulaceae</taxon>
        <taxon>Lactarius</taxon>
    </lineage>
</organism>
<dbReference type="InterPro" id="IPR007249">
    <property type="entry name" value="DOP1_N"/>
</dbReference>
<evidence type="ECO:0000256" key="4">
    <source>
        <dbReference type="ARBA" id="ARBA00023034"/>
    </source>
</evidence>
<comment type="similarity">
    <text evidence="6">Belongs to the DOP1 family.</text>
</comment>
<dbReference type="Pfam" id="PF24598">
    <property type="entry name" value="DOP1_C"/>
    <property type="match status" value="1"/>
</dbReference>
<feature type="domain" description="DOP1-like C-terminal" evidence="10">
    <location>
        <begin position="1276"/>
        <end position="1759"/>
    </location>
</feature>
<protein>
    <submittedName>
        <fullName evidence="11">Dopey, N-terminal-domain-containing protein</fullName>
    </submittedName>
</protein>
<sequence length="1781" mass="200544">MSSTGNRTKDAKGLSASAQERAVAQQAYASDPKYKKYAQQVDRCLNSFDNVHEWADFIAFLKQLLKTLQAYLQFKEIPRKVIVAKRLSQCLNPALPTGVHQRALDVYTHILGVIGVDGLRRDLFLWTSGLFPFFEYSATAVKLTLINIYDSHFLPLKTSLRPVMKSFILALLPGLEEETSEFFEQVLNLLDGLSTTVSMSYFLENVWLIMLTVPSARGTALNLVSRRLPKLITGKDFQTMLGHDVGLMIRAFAAALEDDNILVRRNALDLIIQALRLDGVAIQKASNEDRAIIMRAATSVVMRRDLSLNRRLYTWLLGPDENADQQIAYLRAHSLGLLQTTLRSEMTSPSTEYPESRPFKVFISLLDKWEIGGALTEAIVLDVFKALKSLIESDTASGGDVVMTASTLYEAVEPHIVWKQLLNTILNELTGDGMQNEAVRLARFILKTIHVRDEEIQTVHLPIVFSALCEALQNQITQSSTRGSLPIVSDTLQLLHALRDEIPPSALLQRPVDEGHDSLSSGGPLQFALAFYRLDIRFPRNKPRAASQVPFVTAFEDIISFSATCAISTTTSSDRRKTFRDLLVVSLSLLNKLVTAAGSEREQGLEIDWNPSDWVSYLVEALETEDTTFLLVDQVITLLVSLQGFPRLQPPISINQRHVVFKLLRSLFRYLRPNYSMYHARAASLLWTLESTSAHRHIESIIAETLTSRDVTEKEASYHAFGALWRLTDDNKLPGFSLKVPLMITLDTLKNDDPNLRRIGETWMRCSLKSYLRVLDPILYDLFDPSIRRAPSITRVNGKQLQGYSYERPFDQTYVNHLLETLLSVVKFGGQGFGKTTRTSWVRRCQHSGFVERIQSAGLTKLDATYQDILLELLTLFLQSECKLKRVEAMEPTNVLIQSTTIDLLQAIVARGEVDPTSLQNIQTAAVRKLYFSVHTQRLELQNKLLHLLHSVISAVTTSHDPRTIRQFKHGATDSSSSELPEKDKVEDSHVPSLNPLLVQTLVDGISLPSNNAVLQHWLDFVLMAVPQFHHMFQALVSPLNDSICKNLLIRMDDIRRALGDGHDHHDFKSNTTDAELIMLLNSLERLVLLSLSTADAGHAEEDDVLAEKPPGTESGGILGIVTSVFSSESAPSNLEEQLTVRSPGYRSLHEAVRVLYSVWAATAQTELRSSTPKYEMLSLVCTKTRTRCRRVFEHLFRLQPAEVLESIIDCWNSERSATSLSVTPAFELVDALAASAHNVVHMICESISCRISGLSDRNRKQVINPNLSDGLLFRFLEHYLNQLEGPLAVQVWHRFLQLAKDIISNIKDFRAQIFSALRCVSILADKITQTTALEDRRIRKDLQDTYGKLLDTVVVSVSRNTDANYWARRKDSLVPPNGRDSPMHRVPSDPRLDEKIVSRPPSPPPNVDQADQIVHYIGNTALPRLRKFLMDNDRVLAVCTNILYYIVSPALKTKSRPLDFDPTISTILREMTRISVAVKAWRGVISDIVIDPRFFVSSVEAGTDFRSIIEAWVDADKSVFPDFLGKVTSAPSTNIFTNRETENQLRSMNMRRTSYVLLCGEKNQFLTSLPTIQEKLVDTLKNASAPAVQAEVYLCVRVLLCRLSPHNLDSFWPVILSEMYRLLEQTMIEIPLDGSEALPLILSVCKFIDLLLVLQTEEFQMHQWAFITDTIDAVYRPDEIVPEAMLDQLAEIAGGLPPPQENVQNPSLVALDLLYTPTSNPRMHRRPMLNHLRQIDSIRDLIPFFSSVSVASYESVYSSGGNIDWDEVERGILSDMFELR</sequence>
<keyword evidence="2" id="KW-0813">Transport</keyword>
<feature type="compositionally biased region" description="Basic and acidic residues" evidence="7">
    <location>
        <begin position="1382"/>
        <end position="1398"/>
    </location>
</feature>
<feature type="compositionally biased region" description="Basic and acidic residues" evidence="7">
    <location>
        <begin position="980"/>
        <end position="989"/>
    </location>
</feature>
<dbReference type="GO" id="GO:0006895">
    <property type="term" value="P:Golgi to endosome transport"/>
    <property type="evidence" value="ECO:0007669"/>
    <property type="project" value="InterPro"/>
</dbReference>
<dbReference type="SUPFAM" id="SSF48371">
    <property type="entry name" value="ARM repeat"/>
    <property type="match status" value="2"/>
</dbReference>
<dbReference type="GO" id="GO:0015031">
    <property type="term" value="P:protein transport"/>
    <property type="evidence" value="ECO:0007669"/>
    <property type="project" value="UniProtKB-KW"/>
</dbReference>
<dbReference type="InterPro" id="IPR056458">
    <property type="entry name" value="TPR_DOP1_M"/>
</dbReference>
<keyword evidence="4" id="KW-0333">Golgi apparatus</keyword>
<dbReference type="InterPro" id="IPR040314">
    <property type="entry name" value="DOP1"/>
</dbReference>
<evidence type="ECO:0000259" key="8">
    <source>
        <dbReference type="Pfam" id="PF04118"/>
    </source>
</evidence>
<evidence type="ECO:0000313" key="12">
    <source>
        <dbReference type="Proteomes" id="UP001201163"/>
    </source>
</evidence>